<evidence type="ECO:0000256" key="8">
    <source>
        <dbReference type="ARBA" id="ARBA00022989"/>
    </source>
</evidence>
<feature type="transmembrane region" description="Helical" evidence="11">
    <location>
        <begin position="12"/>
        <end position="32"/>
    </location>
</feature>
<evidence type="ECO:0000256" key="3">
    <source>
        <dbReference type="ARBA" id="ARBA00012438"/>
    </source>
</evidence>
<dbReference type="InterPro" id="IPR003661">
    <property type="entry name" value="HisK_dim/P_dom"/>
</dbReference>
<keyword evidence="15" id="KW-1185">Reference proteome</keyword>
<evidence type="ECO:0000256" key="4">
    <source>
        <dbReference type="ARBA" id="ARBA00022553"/>
    </source>
</evidence>
<dbReference type="InterPro" id="IPR003594">
    <property type="entry name" value="HATPase_dom"/>
</dbReference>
<organism evidence="14 15">
    <name type="scientific">Neptunitalea lumnitzerae</name>
    <dbReference type="NCBI Taxonomy" id="2965509"/>
    <lineage>
        <taxon>Bacteria</taxon>
        <taxon>Pseudomonadati</taxon>
        <taxon>Bacteroidota</taxon>
        <taxon>Flavobacteriia</taxon>
        <taxon>Flavobacteriales</taxon>
        <taxon>Flavobacteriaceae</taxon>
        <taxon>Neptunitalea</taxon>
    </lineage>
</organism>
<comment type="caution">
    <text evidence="14">The sequence shown here is derived from an EMBL/GenBank/DDBJ whole genome shotgun (WGS) entry which is preliminary data.</text>
</comment>
<evidence type="ECO:0000259" key="12">
    <source>
        <dbReference type="PROSITE" id="PS50109"/>
    </source>
</evidence>
<name>A0ABQ5MJ96_9FLAO</name>
<evidence type="ECO:0000256" key="11">
    <source>
        <dbReference type="SAM" id="Phobius"/>
    </source>
</evidence>
<comment type="subcellular location">
    <subcellularLocation>
        <location evidence="2">Membrane</location>
    </subcellularLocation>
</comment>
<dbReference type="Gene3D" id="1.10.287.130">
    <property type="match status" value="1"/>
</dbReference>
<evidence type="ECO:0000259" key="13">
    <source>
        <dbReference type="PROSITE" id="PS50885"/>
    </source>
</evidence>
<evidence type="ECO:0000256" key="10">
    <source>
        <dbReference type="ARBA" id="ARBA00023136"/>
    </source>
</evidence>
<dbReference type="InterPro" id="IPR003660">
    <property type="entry name" value="HAMP_dom"/>
</dbReference>
<gene>
    <name evidence="14" type="ORF">Y10_18540</name>
</gene>
<dbReference type="PROSITE" id="PS50885">
    <property type="entry name" value="HAMP"/>
    <property type="match status" value="1"/>
</dbReference>
<evidence type="ECO:0000256" key="1">
    <source>
        <dbReference type="ARBA" id="ARBA00000085"/>
    </source>
</evidence>
<evidence type="ECO:0000313" key="14">
    <source>
        <dbReference type="EMBL" id="GLB49486.1"/>
    </source>
</evidence>
<dbReference type="InterPro" id="IPR036097">
    <property type="entry name" value="HisK_dim/P_sf"/>
</dbReference>
<sequence length="457" mass="52396">MKLRFKTRIALHYLIATAIVIAIVFLVIFNVVKNTVYQSLDEDLTYEANVHMAELDKANLRFANREEWEEREHTEAEVNPVFVQIIDNNETITDKSPNLHEDELSFDASKSHNTHFNSYLTNEIVRQVQVPIFVNKHINGYVITAMSFESSQNLISQLLKILLLSYPIILLGLFFVSSFLAGNSIEPIKAITKTTKRINNNNLSERVVLPIHKDELYDLSESINDLLQRIEDTLQRERQFTSDASHELRTPLASLRGTLEIVNRKDRSVEEYKDKINFSLQEIDRMSDIVTQLLYLARFDYKVSDQEKTGQLIPIIDECIERYNAIIHKKEIQIKFKAHPNTNIEVSSYYTYLIIDNILSNAIKYSNQNGCITIELLKKHNEVVCSIMDEGIGINRDDISKLFNPFFRSESLEHKDISGTGLGLAIVKKAVDAIGATIQIKSKKGKGTRVEISFNIK</sequence>
<keyword evidence="9" id="KW-0902">Two-component regulatory system</keyword>
<feature type="domain" description="Histidine kinase" evidence="12">
    <location>
        <begin position="243"/>
        <end position="457"/>
    </location>
</feature>
<dbReference type="InterPro" id="IPR004358">
    <property type="entry name" value="Sig_transdc_His_kin-like_C"/>
</dbReference>
<dbReference type="SMART" id="SM00387">
    <property type="entry name" value="HATPase_c"/>
    <property type="match status" value="1"/>
</dbReference>
<keyword evidence="10 11" id="KW-0472">Membrane</keyword>
<dbReference type="CDD" id="cd00082">
    <property type="entry name" value="HisKA"/>
    <property type="match status" value="1"/>
</dbReference>
<dbReference type="SUPFAM" id="SSF55874">
    <property type="entry name" value="ATPase domain of HSP90 chaperone/DNA topoisomerase II/histidine kinase"/>
    <property type="match status" value="1"/>
</dbReference>
<dbReference type="CDD" id="cd06225">
    <property type="entry name" value="HAMP"/>
    <property type="match status" value="1"/>
</dbReference>
<proteinExistence type="predicted"/>
<dbReference type="Pfam" id="PF00512">
    <property type="entry name" value="HisKA"/>
    <property type="match status" value="1"/>
</dbReference>
<dbReference type="SMART" id="SM00304">
    <property type="entry name" value="HAMP"/>
    <property type="match status" value="1"/>
</dbReference>
<dbReference type="Proteomes" id="UP001143543">
    <property type="component" value="Unassembled WGS sequence"/>
</dbReference>
<dbReference type="PRINTS" id="PR00344">
    <property type="entry name" value="BCTRLSENSOR"/>
</dbReference>
<dbReference type="EMBL" id="BRVO01000002">
    <property type="protein sequence ID" value="GLB49486.1"/>
    <property type="molecule type" value="Genomic_DNA"/>
</dbReference>
<dbReference type="EC" id="2.7.13.3" evidence="3"/>
<dbReference type="InterPro" id="IPR036890">
    <property type="entry name" value="HATPase_C_sf"/>
</dbReference>
<dbReference type="PROSITE" id="PS50109">
    <property type="entry name" value="HIS_KIN"/>
    <property type="match status" value="1"/>
</dbReference>
<feature type="domain" description="HAMP" evidence="13">
    <location>
        <begin position="182"/>
        <end position="235"/>
    </location>
</feature>
<dbReference type="Gene3D" id="6.10.340.10">
    <property type="match status" value="1"/>
</dbReference>
<dbReference type="InterPro" id="IPR050428">
    <property type="entry name" value="TCS_sensor_his_kinase"/>
</dbReference>
<dbReference type="SUPFAM" id="SSF158472">
    <property type="entry name" value="HAMP domain-like"/>
    <property type="match status" value="1"/>
</dbReference>
<dbReference type="PANTHER" id="PTHR45436:SF5">
    <property type="entry name" value="SENSOR HISTIDINE KINASE TRCS"/>
    <property type="match status" value="1"/>
</dbReference>
<keyword evidence="5" id="KW-0808">Transferase</keyword>
<dbReference type="Gene3D" id="3.30.565.10">
    <property type="entry name" value="Histidine kinase-like ATPase, C-terminal domain"/>
    <property type="match status" value="1"/>
</dbReference>
<evidence type="ECO:0000256" key="2">
    <source>
        <dbReference type="ARBA" id="ARBA00004370"/>
    </source>
</evidence>
<accession>A0ABQ5MJ96</accession>
<dbReference type="SUPFAM" id="SSF47384">
    <property type="entry name" value="Homodimeric domain of signal transducing histidine kinase"/>
    <property type="match status" value="1"/>
</dbReference>
<dbReference type="Pfam" id="PF00672">
    <property type="entry name" value="HAMP"/>
    <property type="match status" value="1"/>
</dbReference>
<evidence type="ECO:0000256" key="9">
    <source>
        <dbReference type="ARBA" id="ARBA00023012"/>
    </source>
</evidence>
<evidence type="ECO:0000256" key="7">
    <source>
        <dbReference type="ARBA" id="ARBA00022777"/>
    </source>
</evidence>
<evidence type="ECO:0000256" key="5">
    <source>
        <dbReference type="ARBA" id="ARBA00022679"/>
    </source>
</evidence>
<keyword evidence="6 11" id="KW-0812">Transmembrane</keyword>
<dbReference type="RefSeq" id="WP_281765118.1">
    <property type="nucleotide sequence ID" value="NZ_BRVO01000002.1"/>
</dbReference>
<protein>
    <recommendedName>
        <fullName evidence="3">histidine kinase</fullName>
        <ecNumber evidence="3">2.7.13.3</ecNumber>
    </recommendedName>
</protein>
<evidence type="ECO:0000313" key="15">
    <source>
        <dbReference type="Proteomes" id="UP001143543"/>
    </source>
</evidence>
<dbReference type="InterPro" id="IPR005467">
    <property type="entry name" value="His_kinase_dom"/>
</dbReference>
<keyword evidence="7 14" id="KW-0418">Kinase</keyword>
<feature type="transmembrane region" description="Helical" evidence="11">
    <location>
        <begin position="161"/>
        <end position="181"/>
    </location>
</feature>
<dbReference type="Pfam" id="PF02518">
    <property type="entry name" value="HATPase_c"/>
    <property type="match status" value="1"/>
</dbReference>
<dbReference type="PANTHER" id="PTHR45436">
    <property type="entry name" value="SENSOR HISTIDINE KINASE YKOH"/>
    <property type="match status" value="1"/>
</dbReference>
<comment type="catalytic activity">
    <reaction evidence="1">
        <text>ATP + protein L-histidine = ADP + protein N-phospho-L-histidine.</text>
        <dbReference type="EC" id="2.7.13.3"/>
    </reaction>
</comment>
<keyword evidence="8 11" id="KW-1133">Transmembrane helix</keyword>
<evidence type="ECO:0000256" key="6">
    <source>
        <dbReference type="ARBA" id="ARBA00022692"/>
    </source>
</evidence>
<dbReference type="GO" id="GO:0016301">
    <property type="term" value="F:kinase activity"/>
    <property type="evidence" value="ECO:0007669"/>
    <property type="project" value="UniProtKB-KW"/>
</dbReference>
<dbReference type="SMART" id="SM00388">
    <property type="entry name" value="HisKA"/>
    <property type="match status" value="1"/>
</dbReference>
<keyword evidence="4" id="KW-0597">Phosphoprotein</keyword>
<reference evidence="14" key="1">
    <citation type="submission" date="2022-07" db="EMBL/GenBank/DDBJ databases">
        <title>Taxonomy of Novel Oxalotrophic and Methylotrophic Bacteria.</title>
        <authorList>
            <person name="Sahin N."/>
            <person name="Tani A."/>
        </authorList>
    </citation>
    <scope>NUCLEOTIDE SEQUENCE</scope>
    <source>
        <strain evidence="14">Y10</strain>
    </source>
</reference>